<sequence length="410" mass="44124">MHASALSNVARRRLVHGVATQTAAASTSANPIQPASTVLNEHHVVPPHASRSRKVVRDSNKNITASHREPSRPSATYRISARQLRQGPVPTSLLSSCTTDKLPSHARALHTSARRQNQNQSQREDGEDDADPIAAWRRPHRPSQDAHDDVVPSYYVERKNLKQTGEEEAGLMHALSTGILGDGLAAETRAREEKMPVEVRLPDGTVAHPSGFEPPTAETEFHPIAAKVDTEEHPLVATLKQPWGEAVEGGAEPIVVDKEAEVEWVRRMVSEGNGGNGVVSGVSDIGAGVVEKTPSRSPRADDPDNVVPQFYVERKLLHAAAEGEEVHSDLMHELGAGLRSDEVAAQMRDREEKIPVEVVLDDGSVAHPSGFVPPTAETDFHPVAAKTGDVPKQPWIEVLGAGVEGQNGSA</sequence>
<name>A0A2G8SFW9_9APHY</name>
<accession>A0A2G8SFW9</accession>
<gene>
    <name evidence="2" type="ORF">GSI_05345</name>
</gene>
<feature type="compositionally biased region" description="Basic and acidic residues" evidence="1">
    <location>
        <begin position="55"/>
        <end position="71"/>
    </location>
</feature>
<organism evidence="2 3">
    <name type="scientific">Ganoderma sinense ZZ0214-1</name>
    <dbReference type="NCBI Taxonomy" id="1077348"/>
    <lineage>
        <taxon>Eukaryota</taxon>
        <taxon>Fungi</taxon>
        <taxon>Dikarya</taxon>
        <taxon>Basidiomycota</taxon>
        <taxon>Agaricomycotina</taxon>
        <taxon>Agaricomycetes</taxon>
        <taxon>Polyporales</taxon>
        <taxon>Polyporaceae</taxon>
        <taxon>Ganoderma</taxon>
    </lineage>
</organism>
<dbReference type="EMBL" id="AYKW01000010">
    <property type="protein sequence ID" value="PIL32641.1"/>
    <property type="molecule type" value="Genomic_DNA"/>
</dbReference>
<feature type="region of interest" description="Disordered" evidence="1">
    <location>
        <begin position="109"/>
        <end position="152"/>
    </location>
</feature>
<dbReference type="OrthoDB" id="3258969at2759"/>
<evidence type="ECO:0000313" key="3">
    <source>
        <dbReference type="Proteomes" id="UP000230002"/>
    </source>
</evidence>
<protein>
    <submittedName>
        <fullName evidence="2">Uncharacterized protein</fullName>
    </submittedName>
</protein>
<dbReference type="AlphaFoldDB" id="A0A2G8SFW9"/>
<feature type="region of interest" description="Disordered" evidence="1">
    <location>
        <begin position="43"/>
        <end position="77"/>
    </location>
</feature>
<evidence type="ECO:0000256" key="1">
    <source>
        <dbReference type="SAM" id="MobiDB-lite"/>
    </source>
</evidence>
<comment type="caution">
    <text evidence="2">The sequence shown here is derived from an EMBL/GenBank/DDBJ whole genome shotgun (WGS) entry which is preliminary data.</text>
</comment>
<keyword evidence="3" id="KW-1185">Reference proteome</keyword>
<proteinExistence type="predicted"/>
<evidence type="ECO:0000313" key="2">
    <source>
        <dbReference type="EMBL" id="PIL32641.1"/>
    </source>
</evidence>
<feature type="compositionally biased region" description="Basic and acidic residues" evidence="1">
    <location>
        <begin position="142"/>
        <end position="152"/>
    </location>
</feature>
<reference evidence="2 3" key="1">
    <citation type="journal article" date="2015" name="Sci. Rep.">
        <title>Chromosome-level genome map provides insights into diverse defense mechanisms in the medicinal fungus Ganoderma sinense.</title>
        <authorList>
            <person name="Zhu Y."/>
            <person name="Xu J."/>
            <person name="Sun C."/>
            <person name="Zhou S."/>
            <person name="Xu H."/>
            <person name="Nelson D.R."/>
            <person name="Qian J."/>
            <person name="Song J."/>
            <person name="Luo H."/>
            <person name="Xiang L."/>
            <person name="Li Y."/>
            <person name="Xu Z."/>
            <person name="Ji A."/>
            <person name="Wang L."/>
            <person name="Lu S."/>
            <person name="Hayward A."/>
            <person name="Sun W."/>
            <person name="Li X."/>
            <person name="Schwartz D.C."/>
            <person name="Wang Y."/>
            <person name="Chen S."/>
        </authorList>
    </citation>
    <scope>NUCLEOTIDE SEQUENCE [LARGE SCALE GENOMIC DNA]</scope>
    <source>
        <strain evidence="2 3">ZZ0214-1</strain>
    </source>
</reference>
<dbReference type="Proteomes" id="UP000230002">
    <property type="component" value="Unassembled WGS sequence"/>
</dbReference>